<dbReference type="AlphaFoldDB" id="A0A545U076"/>
<name>A0A545U076_9GAMM</name>
<keyword evidence="2" id="KW-1185">Reference proteome</keyword>
<comment type="caution">
    <text evidence="1">The sequence shown here is derived from an EMBL/GenBank/DDBJ whole genome shotgun (WGS) entry which is preliminary data.</text>
</comment>
<reference evidence="1 2" key="1">
    <citation type="submission" date="2019-07" db="EMBL/GenBank/DDBJ databases">
        <title>Draft genome for Aliikangiella sp. M105.</title>
        <authorList>
            <person name="Wang G."/>
        </authorList>
    </citation>
    <scope>NUCLEOTIDE SEQUENCE [LARGE SCALE GENOMIC DNA]</scope>
    <source>
        <strain evidence="1 2">M105</strain>
    </source>
</reference>
<dbReference type="RefSeq" id="WP_142934557.1">
    <property type="nucleotide sequence ID" value="NZ_ML660171.1"/>
</dbReference>
<evidence type="ECO:0000313" key="2">
    <source>
        <dbReference type="Proteomes" id="UP000315439"/>
    </source>
</evidence>
<evidence type="ECO:0000313" key="1">
    <source>
        <dbReference type="EMBL" id="TQV82867.1"/>
    </source>
</evidence>
<protein>
    <submittedName>
        <fullName evidence="1">Uncharacterized protein</fullName>
    </submittedName>
</protein>
<sequence>MDRLEYMRLMNYFNPNQSRHVSRINDGTHFGGGAGIGYYGGGQLIGPGDANRRSPYNPISNARTINYHPNSDAADINADLIRAEYEDYRQRYLPLEIELMRLASDPEEKRAAINRAGDEVNSGFESAAKQSAMTAQRYGIRDPSLRVGAERNRNLSKSAAIAQAKNQTRVAHNDLQMRIMAGSHNNSSNSRLSGG</sequence>
<dbReference type="Proteomes" id="UP000315439">
    <property type="component" value="Unassembled WGS sequence"/>
</dbReference>
<proteinExistence type="predicted"/>
<accession>A0A545U076</accession>
<dbReference type="EMBL" id="VIKS01000015">
    <property type="protein sequence ID" value="TQV82867.1"/>
    <property type="molecule type" value="Genomic_DNA"/>
</dbReference>
<organism evidence="1 2">
    <name type="scientific">Aliikangiella coralliicola</name>
    <dbReference type="NCBI Taxonomy" id="2592383"/>
    <lineage>
        <taxon>Bacteria</taxon>
        <taxon>Pseudomonadati</taxon>
        <taxon>Pseudomonadota</taxon>
        <taxon>Gammaproteobacteria</taxon>
        <taxon>Oceanospirillales</taxon>
        <taxon>Pleioneaceae</taxon>
        <taxon>Aliikangiella</taxon>
    </lineage>
</organism>
<gene>
    <name evidence="1" type="ORF">FLL46_24160</name>
</gene>